<sequence length="73" mass="7669">MNQPIEPELHTGFDTAKVPPRQLSLCVDLSDCGNDGCRGGRPPSESPPSLHGEDVRRGGGNAAAAIKLPRAIH</sequence>
<dbReference type="Proteomes" id="UP000314294">
    <property type="component" value="Unassembled WGS sequence"/>
</dbReference>
<dbReference type="AlphaFoldDB" id="A0A4Z2GWR0"/>
<reference evidence="2 3" key="1">
    <citation type="submission" date="2019-03" db="EMBL/GenBank/DDBJ databases">
        <title>First draft genome of Liparis tanakae, snailfish: a comprehensive survey of snailfish specific genes.</title>
        <authorList>
            <person name="Kim W."/>
            <person name="Song I."/>
            <person name="Jeong J.-H."/>
            <person name="Kim D."/>
            <person name="Kim S."/>
            <person name="Ryu S."/>
            <person name="Song J.Y."/>
            <person name="Lee S.K."/>
        </authorList>
    </citation>
    <scope>NUCLEOTIDE SEQUENCE [LARGE SCALE GENOMIC DNA]</scope>
    <source>
        <tissue evidence="2">Muscle</tissue>
    </source>
</reference>
<evidence type="ECO:0000256" key="1">
    <source>
        <dbReference type="SAM" id="MobiDB-lite"/>
    </source>
</evidence>
<evidence type="ECO:0000313" key="3">
    <source>
        <dbReference type="Proteomes" id="UP000314294"/>
    </source>
</evidence>
<feature type="region of interest" description="Disordered" evidence="1">
    <location>
        <begin position="34"/>
        <end position="73"/>
    </location>
</feature>
<accession>A0A4Z2GWR0</accession>
<protein>
    <submittedName>
        <fullName evidence="2">Uncharacterized protein</fullName>
    </submittedName>
</protein>
<comment type="caution">
    <text evidence="2">The sequence shown here is derived from an EMBL/GenBank/DDBJ whole genome shotgun (WGS) entry which is preliminary data.</text>
</comment>
<proteinExistence type="predicted"/>
<name>A0A4Z2GWR0_9TELE</name>
<keyword evidence="3" id="KW-1185">Reference proteome</keyword>
<organism evidence="2 3">
    <name type="scientific">Liparis tanakae</name>
    <name type="common">Tanaka's snailfish</name>
    <dbReference type="NCBI Taxonomy" id="230148"/>
    <lineage>
        <taxon>Eukaryota</taxon>
        <taxon>Metazoa</taxon>
        <taxon>Chordata</taxon>
        <taxon>Craniata</taxon>
        <taxon>Vertebrata</taxon>
        <taxon>Euteleostomi</taxon>
        <taxon>Actinopterygii</taxon>
        <taxon>Neopterygii</taxon>
        <taxon>Teleostei</taxon>
        <taxon>Neoteleostei</taxon>
        <taxon>Acanthomorphata</taxon>
        <taxon>Eupercaria</taxon>
        <taxon>Perciformes</taxon>
        <taxon>Cottioidei</taxon>
        <taxon>Cottales</taxon>
        <taxon>Liparidae</taxon>
        <taxon>Liparis</taxon>
    </lineage>
</organism>
<evidence type="ECO:0000313" key="2">
    <source>
        <dbReference type="EMBL" id="TNN57525.1"/>
    </source>
</evidence>
<dbReference type="EMBL" id="SRLO01000403">
    <property type="protein sequence ID" value="TNN57525.1"/>
    <property type="molecule type" value="Genomic_DNA"/>
</dbReference>
<gene>
    <name evidence="2" type="ORF">EYF80_032249</name>
</gene>